<gene>
    <name evidence="3" type="ORF">SEMRO_131_G062230.1</name>
</gene>
<dbReference type="Gene3D" id="1.25.40.10">
    <property type="entry name" value="Tetratricopeptide repeat domain"/>
    <property type="match status" value="1"/>
</dbReference>
<organism evidence="3 4">
    <name type="scientific">Seminavis robusta</name>
    <dbReference type="NCBI Taxonomy" id="568900"/>
    <lineage>
        <taxon>Eukaryota</taxon>
        <taxon>Sar</taxon>
        <taxon>Stramenopiles</taxon>
        <taxon>Ochrophyta</taxon>
        <taxon>Bacillariophyta</taxon>
        <taxon>Bacillariophyceae</taxon>
        <taxon>Bacillariophycidae</taxon>
        <taxon>Naviculales</taxon>
        <taxon>Naviculaceae</taxon>
        <taxon>Seminavis</taxon>
    </lineage>
</organism>
<evidence type="ECO:0000313" key="3">
    <source>
        <dbReference type="EMBL" id="CAB9502236.1"/>
    </source>
</evidence>
<dbReference type="InterPro" id="IPR011990">
    <property type="entry name" value="TPR-like_helical_dom_sf"/>
</dbReference>
<dbReference type="Proteomes" id="UP001153069">
    <property type="component" value="Unassembled WGS sequence"/>
</dbReference>
<dbReference type="EMBL" id="CAICTM010000130">
    <property type="protein sequence ID" value="CAB9502236.1"/>
    <property type="molecule type" value="Genomic_DNA"/>
</dbReference>
<proteinExistence type="predicted"/>
<accession>A0A9N8DHJ7</accession>
<keyword evidence="2" id="KW-0732">Signal</keyword>
<sequence length="285" mass="32364">MPLHLSSIPCLLMALVVLSSHFCGSMAFAPTTGTSSMSTNKPSVIGMAPLISPTTTTMSAITTTTNSMSEEASPRKHEQARQDWIERSVSYYSKVMREERRRTIGQLPDVVVDTPQYQEEFVLLAKKHYFAIRKVKDGKFTQAETLYRKIIEEILHNTDEQECDHAKLAVTTLLLALLTKRMGDPKKTRSVFLQFFRIAVLEREGDTECACSAKVLQAYALFEMQQGNSFKSVELVKKALDFDKTLAPVLKWKQFRDAQHGKLKSRRQQQQHHHQRSFATQTPAP</sequence>
<feature type="signal peptide" evidence="2">
    <location>
        <begin position="1"/>
        <end position="27"/>
    </location>
</feature>
<dbReference type="SUPFAM" id="SSF48452">
    <property type="entry name" value="TPR-like"/>
    <property type="match status" value="1"/>
</dbReference>
<protein>
    <submittedName>
        <fullName evidence="3">Uncharacterized protein</fullName>
    </submittedName>
</protein>
<dbReference type="AlphaFoldDB" id="A0A9N8DHJ7"/>
<evidence type="ECO:0000313" key="4">
    <source>
        <dbReference type="Proteomes" id="UP001153069"/>
    </source>
</evidence>
<feature type="chain" id="PRO_5040209605" evidence="2">
    <location>
        <begin position="28"/>
        <end position="285"/>
    </location>
</feature>
<evidence type="ECO:0000256" key="1">
    <source>
        <dbReference type="SAM" id="MobiDB-lite"/>
    </source>
</evidence>
<feature type="compositionally biased region" description="Basic residues" evidence="1">
    <location>
        <begin position="261"/>
        <end position="276"/>
    </location>
</feature>
<keyword evidence="4" id="KW-1185">Reference proteome</keyword>
<reference evidence="3" key="1">
    <citation type="submission" date="2020-06" db="EMBL/GenBank/DDBJ databases">
        <authorList>
            <consortium name="Plant Systems Biology data submission"/>
        </authorList>
    </citation>
    <scope>NUCLEOTIDE SEQUENCE</scope>
    <source>
        <strain evidence="3">D6</strain>
    </source>
</reference>
<name>A0A9N8DHJ7_9STRA</name>
<comment type="caution">
    <text evidence="3">The sequence shown here is derived from an EMBL/GenBank/DDBJ whole genome shotgun (WGS) entry which is preliminary data.</text>
</comment>
<dbReference type="OrthoDB" id="193290at2759"/>
<feature type="region of interest" description="Disordered" evidence="1">
    <location>
        <begin position="261"/>
        <end position="285"/>
    </location>
</feature>
<evidence type="ECO:0000256" key="2">
    <source>
        <dbReference type="SAM" id="SignalP"/>
    </source>
</evidence>